<sequence>MWDVVVGLTTTSTQGSNPCSIWYERLLNEILSHLERKPRDKGRRITWLMHIEPLLNGIGLVLLVHCRRMFRLFFHWMLAGDDDAVLLVRNYMAYAHLVLNSVDFYSTCVEHLLLCQT</sequence>
<evidence type="ECO:0000256" key="1">
    <source>
        <dbReference type="SAM" id="Phobius"/>
    </source>
</evidence>
<dbReference type="PANTHER" id="PTHR14873">
    <property type="entry name" value="OS06G0694100 PROTEIN"/>
    <property type="match status" value="1"/>
</dbReference>
<proteinExistence type="predicted"/>
<keyword evidence="1" id="KW-1133">Transmembrane helix</keyword>
<gene>
    <name evidence="2" type="ORF">LIER_32137</name>
</gene>
<keyword evidence="1" id="KW-0472">Membrane</keyword>
<evidence type="ECO:0000313" key="2">
    <source>
        <dbReference type="EMBL" id="GAA0184849.1"/>
    </source>
</evidence>
<dbReference type="AlphaFoldDB" id="A0AAV3RWM1"/>
<keyword evidence="3" id="KW-1185">Reference proteome</keyword>
<keyword evidence="1" id="KW-0812">Transmembrane</keyword>
<feature type="transmembrane region" description="Helical" evidence="1">
    <location>
        <begin position="45"/>
        <end position="64"/>
    </location>
</feature>
<evidence type="ECO:0000313" key="3">
    <source>
        <dbReference type="Proteomes" id="UP001454036"/>
    </source>
</evidence>
<reference evidence="2 3" key="1">
    <citation type="submission" date="2024-01" db="EMBL/GenBank/DDBJ databases">
        <title>The complete chloroplast genome sequence of Lithospermum erythrorhizon: insights into the phylogenetic relationship among Boraginaceae species and the maternal lineages of purple gromwells.</title>
        <authorList>
            <person name="Okada T."/>
            <person name="Watanabe K."/>
        </authorList>
    </citation>
    <scope>NUCLEOTIDE SEQUENCE [LARGE SCALE GENOMIC DNA]</scope>
</reference>
<protein>
    <submittedName>
        <fullName evidence="2">Uncharacterized protein</fullName>
    </submittedName>
</protein>
<dbReference type="EMBL" id="BAABME010012217">
    <property type="protein sequence ID" value="GAA0184849.1"/>
    <property type="molecule type" value="Genomic_DNA"/>
</dbReference>
<organism evidence="2 3">
    <name type="scientific">Lithospermum erythrorhizon</name>
    <name type="common">Purple gromwell</name>
    <name type="synonym">Lithospermum officinale var. erythrorhizon</name>
    <dbReference type="NCBI Taxonomy" id="34254"/>
    <lineage>
        <taxon>Eukaryota</taxon>
        <taxon>Viridiplantae</taxon>
        <taxon>Streptophyta</taxon>
        <taxon>Embryophyta</taxon>
        <taxon>Tracheophyta</taxon>
        <taxon>Spermatophyta</taxon>
        <taxon>Magnoliopsida</taxon>
        <taxon>eudicotyledons</taxon>
        <taxon>Gunneridae</taxon>
        <taxon>Pentapetalae</taxon>
        <taxon>asterids</taxon>
        <taxon>lamiids</taxon>
        <taxon>Boraginales</taxon>
        <taxon>Boraginaceae</taxon>
        <taxon>Boraginoideae</taxon>
        <taxon>Lithospermeae</taxon>
        <taxon>Lithospermum</taxon>
    </lineage>
</organism>
<dbReference type="Proteomes" id="UP001454036">
    <property type="component" value="Unassembled WGS sequence"/>
</dbReference>
<dbReference type="PANTHER" id="PTHR14873:SF1">
    <property type="entry name" value="OS06G0694100 PROTEIN"/>
    <property type="match status" value="1"/>
</dbReference>
<accession>A0AAV3RWM1</accession>
<name>A0AAV3RWM1_LITER</name>
<comment type="caution">
    <text evidence="2">The sequence shown here is derived from an EMBL/GenBank/DDBJ whole genome shotgun (WGS) entry which is preliminary data.</text>
</comment>